<dbReference type="Proteomes" id="UP000697127">
    <property type="component" value="Unassembled WGS sequence"/>
</dbReference>
<comment type="caution">
    <text evidence="3">The sequence shown here is derived from an EMBL/GenBank/DDBJ whole genome shotgun (WGS) entry which is preliminary data.</text>
</comment>
<dbReference type="InterPro" id="IPR001202">
    <property type="entry name" value="WW_dom"/>
</dbReference>
<feature type="compositionally biased region" description="Low complexity" evidence="1">
    <location>
        <begin position="69"/>
        <end position="88"/>
    </location>
</feature>
<dbReference type="AlphaFoldDB" id="A0A9P7BGN7"/>
<evidence type="ECO:0000256" key="1">
    <source>
        <dbReference type="SAM" id="MobiDB-lite"/>
    </source>
</evidence>
<dbReference type="InterPro" id="IPR036020">
    <property type="entry name" value="WW_dom_sf"/>
</dbReference>
<feature type="region of interest" description="Disordered" evidence="1">
    <location>
        <begin position="62"/>
        <end position="88"/>
    </location>
</feature>
<evidence type="ECO:0000313" key="3">
    <source>
        <dbReference type="EMBL" id="KAG0688984.1"/>
    </source>
</evidence>
<organism evidence="3 4">
    <name type="scientific">Pichia californica</name>
    <dbReference type="NCBI Taxonomy" id="460514"/>
    <lineage>
        <taxon>Eukaryota</taxon>
        <taxon>Fungi</taxon>
        <taxon>Dikarya</taxon>
        <taxon>Ascomycota</taxon>
        <taxon>Saccharomycotina</taxon>
        <taxon>Pichiomycetes</taxon>
        <taxon>Pichiales</taxon>
        <taxon>Pichiaceae</taxon>
        <taxon>Pichia</taxon>
    </lineage>
</organism>
<feature type="region of interest" description="Disordered" evidence="1">
    <location>
        <begin position="1"/>
        <end position="23"/>
    </location>
</feature>
<dbReference type="Gene3D" id="2.20.70.10">
    <property type="match status" value="1"/>
</dbReference>
<protein>
    <recommendedName>
        <fullName evidence="2">WW domain-containing protein</fullName>
    </recommendedName>
</protein>
<evidence type="ECO:0000259" key="2">
    <source>
        <dbReference type="PROSITE" id="PS50020"/>
    </source>
</evidence>
<name>A0A9P7BGN7_9ASCO</name>
<proteinExistence type="predicted"/>
<dbReference type="OrthoDB" id="3045089at2759"/>
<feature type="compositionally biased region" description="Polar residues" evidence="1">
    <location>
        <begin position="1"/>
        <end position="21"/>
    </location>
</feature>
<evidence type="ECO:0000313" key="4">
    <source>
        <dbReference type="Proteomes" id="UP000697127"/>
    </source>
</evidence>
<reference evidence="3" key="1">
    <citation type="submission" date="2020-11" db="EMBL/GenBank/DDBJ databases">
        <title>Kefir isolates.</title>
        <authorList>
            <person name="Marcisauskas S."/>
            <person name="Kim Y."/>
            <person name="Blasche S."/>
        </authorList>
    </citation>
    <scope>NUCLEOTIDE SEQUENCE</scope>
    <source>
        <strain evidence="3">Olga-1</strain>
    </source>
</reference>
<dbReference type="SUPFAM" id="SSF51045">
    <property type="entry name" value="WW domain"/>
    <property type="match status" value="1"/>
</dbReference>
<sequence>MFQKSSTKQDSKNYSQLQPTTKLKRSSSILNRLIRRSSNNSQYSINTKPVSQKIISNQFEPSSPAISANSQFSTYSNNTTSSSESLINNNQSNEKLPLHWELRYDTILCQFYYLNTNDNTVQFDSPLEVLKR</sequence>
<feature type="domain" description="WW" evidence="2">
    <location>
        <begin position="94"/>
        <end position="128"/>
    </location>
</feature>
<gene>
    <name evidence="3" type="ORF">C6P40_000267</name>
</gene>
<dbReference type="EMBL" id="PUHW01000109">
    <property type="protein sequence ID" value="KAG0688984.1"/>
    <property type="molecule type" value="Genomic_DNA"/>
</dbReference>
<accession>A0A9P7BGN7</accession>
<dbReference type="PROSITE" id="PS50020">
    <property type="entry name" value="WW_DOMAIN_2"/>
    <property type="match status" value="1"/>
</dbReference>
<keyword evidence="4" id="KW-1185">Reference proteome</keyword>